<organism evidence="1 2">
    <name type="scientific">Artomyces pyxidatus</name>
    <dbReference type="NCBI Taxonomy" id="48021"/>
    <lineage>
        <taxon>Eukaryota</taxon>
        <taxon>Fungi</taxon>
        <taxon>Dikarya</taxon>
        <taxon>Basidiomycota</taxon>
        <taxon>Agaricomycotina</taxon>
        <taxon>Agaricomycetes</taxon>
        <taxon>Russulales</taxon>
        <taxon>Auriscalpiaceae</taxon>
        <taxon>Artomyces</taxon>
    </lineage>
</organism>
<evidence type="ECO:0000313" key="1">
    <source>
        <dbReference type="EMBL" id="KAI0066224.1"/>
    </source>
</evidence>
<comment type="caution">
    <text evidence="1">The sequence shown here is derived from an EMBL/GenBank/DDBJ whole genome shotgun (WGS) entry which is preliminary data.</text>
</comment>
<dbReference type="Proteomes" id="UP000814140">
    <property type="component" value="Unassembled WGS sequence"/>
</dbReference>
<gene>
    <name evidence="1" type="ORF">BV25DRAFT_1516883</name>
</gene>
<dbReference type="EMBL" id="MU277193">
    <property type="protein sequence ID" value="KAI0066224.1"/>
    <property type="molecule type" value="Genomic_DNA"/>
</dbReference>
<reference evidence="1" key="2">
    <citation type="journal article" date="2022" name="New Phytol.">
        <title>Evolutionary transition to the ectomycorrhizal habit in the genomes of a hyperdiverse lineage of mushroom-forming fungi.</title>
        <authorList>
            <person name="Looney B."/>
            <person name="Miyauchi S."/>
            <person name="Morin E."/>
            <person name="Drula E."/>
            <person name="Courty P.E."/>
            <person name="Kohler A."/>
            <person name="Kuo A."/>
            <person name="LaButti K."/>
            <person name="Pangilinan J."/>
            <person name="Lipzen A."/>
            <person name="Riley R."/>
            <person name="Andreopoulos W."/>
            <person name="He G."/>
            <person name="Johnson J."/>
            <person name="Nolan M."/>
            <person name="Tritt A."/>
            <person name="Barry K.W."/>
            <person name="Grigoriev I.V."/>
            <person name="Nagy L.G."/>
            <person name="Hibbett D."/>
            <person name="Henrissat B."/>
            <person name="Matheny P.B."/>
            <person name="Labbe J."/>
            <person name="Martin F.M."/>
        </authorList>
    </citation>
    <scope>NUCLEOTIDE SEQUENCE</scope>
    <source>
        <strain evidence="1">HHB10654</strain>
    </source>
</reference>
<proteinExistence type="predicted"/>
<evidence type="ECO:0000313" key="2">
    <source>
        <dbReference type="Proteomes" id="UP000814140"/>
    </source>
</evidence>
<name>A0ACB8TD07_9AGAM</name>
<keyword evidence="2" id="KW-1185">Reference proteome</keyword>
<protein>
    <submittedName>
        <fullName evidence="1">Uncharacterized protein</fullName>
    </submittedName>
</protein>
<sequence length="326" mass="36392">MSVVKHDVRFSLGAVQAGCLFSTALSGALCLQTFLYIRHYPDDSWRLKALVAFVWAMDTAQTCLISVVTWQYLILNFMNPHITDHIFPTVAATVSFTALLTFTVNGFFVHRVHRLSQSNWWLTGPTVFCLISRLGLAFVSTAEMSRLRSFHEFGAQFGPVFTSGLTLSAVTDILITGGLCYYLRTMSHGLYNTRKMLSTLVNFADNNGALTCLVALASLICWVSMPYNLIYLGFHFTIGKFYSNSFLATLNMRDYIKRTAAAPVDITIPHVNHFTDISMTSHRGRSRWGDTGFDTTPFDEEDPDTGTGKHAPHGVKIKVDTTVLQQ</sequence>
<reference evidence="1" key="1">
    <citation type="submission" date="2021-03" db="EMBL/GenBank/DDBJ databases">
        <authorList>
            <consortium name="DOE Joint Genome Institute"/>
            <person name="Ahrendt S."/>
            <person name="Looney B.P."/>
            <person name="Miyauchi S."/>
            <person name="Morin E."/>
            <person name="Drula E."/>
            <person name="Courty P.E."/>
            <person name="Chicoki N."/>
            <person name="Fauchery L."/>
            <person name="Kohler A."/>
            <person name="Kuo A."/>
            <person name="Labutti K."/>
            <person name="Pangilinan J."/>
            <person name="Lipzen A."/>
            <person name="Riley R."/>
            <person name="Andreopoulos W."/>
            <person name="He G."/>
            <person name="Johnson J."/>
            <person name="Barry K.W."/>
            <person name="Grigoriev I.V."/>
            <person name="Nagy L."/>
            <person name="Hibbett D."/>
            <person name="Henrissat B."/>
            <person name="Matheny P.B."/>
            <person name="Labbe J."/>
            <person name="Martin F."/>
        </authorList>
    </citation>
    <scope>NUCLEOTIDE SEQUENCE</scope>
    <source>
        <strain evidence="1">HHB10654</strain>
    </source>
</reference>
<accession>A0ACB8TD07</accession>